<sequence>MPWPPSLAHLGDLRSGSKAELVISLTTHASRPPLPAAVQLFETPVDDNPALFHDLSDVPSEISDDTASMIVVDPSDNTADVLDDAVLVPVCVCTPEVDAKVLDGAAIVQMLSPKLAKTFQEYVDLIFLPYIQRQFETATRATKLCAVHAKPKILCNPAHTKKQIPV</sequence>
<dbReference type="EMBL" id="VSRR010083773">
    <property type="protein sequence ID" value="MPC90255.1"/>
    <property type="molecule type" value="Genomic_DNA"/>
</dbReference>
<dbReference type="Proteomes" id="UP000324222">
    <property type="component" value="Unassembled WGS sequence"/>
</dbReference>
<evidence type="ECO:0000313" key="1">
    <source>
        <dbReference type="EMBL" id="MPC90255.1"/>
    </source>
</evidence>
<proteinExistence type="predicted"/>
<keyword evidence="2" id="KW-1185">Reference proteome</keyword>
<dbReference type="AlphaFoldDB" id="A0A5B7J695"/>
<gene>
    <name evidence="1" type="ORF">E2C01_085231</name>
</gene>
<organism evidence="1 2">
    <name type="scientific">Portunus trituberculatus</name>
    <name type="common">Swimming crab</name>
    <name type="synonym">Neptunus trituberculatus</name>
    <dbReference type="NCBI Taxonomy" id="210409"/>
    <lineage>
        <taxon>Eukaryota</taxon>
        <taxon>Metazoa</taxon>
        <taxon>Ecdysozoa</taxon>
        <taxon>Arthropoda</taxon>
        <taxon>Crustacea</taxon>
        <taxon>Multicrustacea</taxon>
        <taxon>Malacostraca</taxon>
        <taxon>Eumalacostraca</taxon>
        <taxon>Eucarida</taxon>
        <taxon>Decapoda</taxon>
        <taxon>Pleocyemata</taxon>
        <taxon>Brachyura</taxon>
        <taxon>Eubrachyura</taxon>
        <taxon>Portunoidea</taxon>
        <taxon>Portunidae</taxon>
        <taxon>Portuninae</taxon>
        <taxon>Portunus</taxon>
    </lineage>
</organism>
<reference evidence="1 2" key="1">
    <citation type="submission" date="2019-05" db="EMBL/GenBank/DDBJ databases">
        <title>Another draft genome of Portunus trituberculatus and its Hox gene families provides insights of decapod evolution.</title>
        <authorList>
            <person name="Jeong J.-H."/>
            <person name="Song I."/>
            <person name="Kim S."/>
            <person name="Choi T."/>
            <person name="Kim D."/>
            <person name="Ryu S."/>
            <person name="Kim W."/>
        </authorList>
    </citation>
    <scope>NUCLEOTIDE SEQUENCE [LARGE SCALE GENOMIC DNA]</scope>
    <source>
        <tissue evidence="1">Muscle</tissue>
    </source>
</reference>
<evidence type="ECO:0000313" key="2">
    <source>
        <dbReference type="Proteomes" id="UP000324222"/>
    </source>
</evidence>
<protein>
    <submittedName>
        <fullName evidence="1">Uncharacterized protein</fullName>
    </submittedName>
</protein>
<comment type="caution">
    <text evidence="1">The sequence shown here is derived from an EMBL/GenBank/DDBJ whole genome shotgun (WGS) entry which is preliminary data.</text>
</comment>
<name>A0A5B7J695_PORTR</name>
<accession>A0A5B7J695</accession>